<dbReference type="GeneID" id="31890688"/>
<dbReference type="AlphaFoldDB" id="A0A090F4H1"/>
<organism evidence="1 2">
    <name type="scientific">Mesorhizobium plurifarium</name>
    <dbReference type="NCBI Taxonomy" id="69974"/>
    <lineage>
        <taxon>Bacteria</taxon>
        <taxon>Pseudomonadati</taxon>
        <taxon>Pseudomonadota</taxon>
        <taxon>Alphaproteobacteria</taxon>
        <taxon>Hyphomicrobiales</taxon>
        <taxon>Phyllobacteriaceae</taxon>
        <taxon>Mesorhizobium</taxon>
    </lineage>
</organism>
<dbReference type="InterPro" id="IPR027417">
    <property type="entry name" value="P-loop_NTPase"/>
</dbReference>
<dbReference type="Proteomes" id="UP000046373">
    <property type="component" value="Unassembled WGS sequence"/>
</dbReference>
<sequence length="297" mass="33416">MSHSPASFKLIFVTGCMRSGTSLLHRLISTSPDTGERLAPARLIADILQLYMRYGGEDSAFAADYLQSPDALLGETRRFLQARLHDAWLHSGKPQCLALRTVEVAPMLPLVAQLLPEAKFAIAVREPKDTITSILAVGAKQRLLGRRTLASAGSVGRLCKTYNRAYLATLRRHRTDERFRDRAVFVRYEDAVADPAAVLAKVWQSFGLRPGNGVLTADPAKRASISELLTHRYWRSYRTDLSEAPVSARSIGSYRSALTASDIWNVNWRCRILRRAFGYAEHWVGDLRDRRDNYEVR</sequence>
<name>A0A090F4H1_MESPL</name>
<reference evidence="1 2" key="1">
    <citation type="submission" date="2014-08" db="EMBL/GenBank/DDBJ databases">
        <authorList>
            <person name="Moulin Lionel"/>
        </authorList>
    </citation>
    <scope>NUCLEOTIDE SEQUENCE [LARGE SCALE GENOMIC DNA]</scope>
</reference>
<dbReference type="EMBL" id="CCNB01000012">
    <property type="protein sequence ID" value="CDX36386.1"/>
    <property type="molecule type" value="Genomic_DNA"/>
</dbReference>
<evidence type="ECO:0008006" key="3">
    <source>
        <dbReference type="Google" id="ProtNLM"/>
    </source>
</evidence>
<protein>
    <recommendedName>
        <fullName evidence="3">Sulfotransferase</fullName>
    </recommendedName>
</protein>
<gene>
    <name evidence="1" type="ORF">MPLDJ20_20532</name>
</gene>
<proteinExistence type="predicted"/>
<dbReference type="SUPFAM" id="SSF52540">
    <property type="entry name" value="P-loop containing nucleoside triphosphate hydrolases"/>
    <property type="match status" value="1"/>
</dbReference>
<evidence type="ECO:0000313" key="2">
    <source>
        <dbReference type="Proteomes" id="UP000046373"/>
    </source>
</evidence>
<dbReference type="Gene3D" id="3.40.50.300">
    <property type="entry name" value="P-loop containing nucleotide triphosphate hydrolases"/>
    <property type="match status" value="1"/>
</dbReference>
<accession>A0A090F4H1</accession>
<evidence type="ECO:0000313" key="1">
    <source>
        <dbReference type="EMBL" id="CDX36386.1"/>
    </source>
</evidence>
<dbReference type="Pfam" id="PF13469">
    <property type="entry name" value="Sulfotransfer_3"/>
    <property type="match status" value="1"/>
</dbReference>